<evidence type="ECO:0000256" key="2">
    <source>
        <dbReference type="PROSITE-ProRule" id="PRU00169"/>
    </source>
</evidence>
<sequence length="196" mass="21896">MGDGTDEAEEDRPRALVVDDEREVADAYALRLRGLCEVETAYGGEDALRAVEDHEFDVVLLDRHMPGLSGDEVLERLDEGDFDGRVIMVTAIDPGFDVLDMPFDDYLCKPVDREDVRAAVTHQCTVLGYEVLGDYFGVESKRRVVEAELSAEERASHEEFGELQATAERLERRARRLLGDAADALDDFDAIGRESE</sequence>
<dbReference type="InterPro" id="IPR013971">
    <property type="entry name" value="HalX_domain"/>
</dbReference>
<dbReference type="RefSeq" id="WP_092687716.1">
    <property type="nucleotide sequence ID" value="NZ_FNBK01000002.1"/>
</dbReference>
<dbReference type="Gene3D" id="3.40.50.2300">
    <property type="match status" value="1"/>
</dbReference>
<dbReference type="OrthoDB" id="86314at2157"/>
<proteinExistence type="predicted"/>
<feature type="coiled-coil region" evidence="3">
    <location>
        <begin position="160"/>
        <end position="187"/>
    </location>
</feature>
<dbReference type="Proteomes" id="UP000199076">
    <property type="component" value="Unassembled WGS sequence"/>
</dbReference>
<dbReference type="CDD" id="cd00156">
    <property type="entry name" value="REC"/>
    <property type="match status" value="1"/>
</dbReference>
<dbReference type="SMART" id="SM00448">
    <property type="entry name" value="REC"/>
    <property type="match status" value="1"/>
</dbReference>
<dbReference type="InterPro" id="IPR011006">
    <property type="entry name" value="CheY-like_superfamily"/>
</dbReference>
<dbReference type="Pfam" id="PF08663">
    <property type="entry name" value="HalX"/>
    <property type="match status" value="1"/>
</dbReference>
<keyword evidence="6" id="KW-1185">Reference proteome</keyword>
<evidence type="ECO:0000313" key="6">
    <source>
        <dbReference type="Proteomes" id="UP000199076"/>
    </source>
</evidence>
<dbReference type="PANTHER" id="PTHR44591:SF3">
    <property type="entry name" value="RESPONSE REGULATORY DOMAIN-CONTAINING PROTEIN"/>
    <property type="match status" value="1"/>
</dbReference>
<keyword evidence="1 2" id="KW-0597">Phosphoprotein</keyword>
<dbReference type="InterPro" id="IPR001789">
    <property type="entry name" value="Sig_transdc_resp-reg_receiver"/>
</dbReference>
<organism evidence="5 6">
    <name type="scientific">Halorientalis regularis</name>
    <dbReference type="NCBI Taxonomy" id="660518"/>
    <lineage>
        <taxon>Archaea</taxon>
        <taxon>Methanobacteriati</taxon>
        <taxon>Methanobacteriota</taxon>
        <taxon>Stenosarchaea group</taxon>
        <taxon>Halobacteria</taxon>
        <taxon>Halobacteriales</taxon>
        <taxon>Haloarculaceae</taxon>
        <taxon>Halorientalis</taxon>
    </lineage>
</organism>
<dbReference type="InterPro" id="IPR050595">
    <property type="entry name" value="Bact_response_regulator"/>
</dbReference>
<dbReference type="PROSITE" id="PS50110">
    <property type="entry name" value="RESPONSE_REGULATORY"/>
    <property type="match status" value="1"/>
</dbReference>
<evidence type="ECO:0000256" key="3">
    <source>
        <dbReference type="SAM" id="Coils"/>
    </source>
</evidence>
<evidence type="ECO:0000313" key="5">
    <source>
        <dbReference type="EMBL" id="SDE88595.1"/>
    </source>
</evidence>
<keyword evidence="3" id="KW-0175">Coiled coil</keyword>
<dbReference type="STRING" id="660518.SAMN05216218_10281"/>
<protein>
    <submittedName>
        <fullName evidence="5">HalX domain-containing protein</fullName>
    </submittedName>
</protein>
<feature type="modified residue" description="4-aspartylphosphate" evidence="2">
    <location>
        <position position="62"/>
    </location>
</feature>
<dbReference type="PANTHER" id="PTHR44591">
    <property type="entry name" value="STRESS RESPONSE REGULATOR PROTEIN 1"/>
    <property type="match status" value="1"/>
</dbReference>
<reference evidence="6" key="1">
    <citation type="submission" date="2016-10" db="EMBL/GenBank/DDBJ databases">
        <authorList>
            <person name="Varghese N."/>
            <person name="Submissions S."/>
        </authorList>
    </citation>
    <scope>NUCLEOTIDE SEQUENCE [LARGE SCALE GENOMIC DNA]</scope>
    <source>
        <strain evidence="6">IBRC-M 10760</strain>
    </source>
</reference>
<dbReference type="AlphaFoldDB" id="A0A1G7GKE7"/>
<dbReference type="EMBL" id="FNBK01000002">
    <property type="protein sequence ID" value="SDE88595.1"/>
    <property type="molecule type" value="Genomic_DNA"/>
</dbReference>
<dbReference type="SUPFAM" id="SSF52172">
    <property type="entry name" value="CheY-like"/>
    <property type="match status" value="1"/>
</dbReference>
<gene>
    <name evidence="5" type="ORF">SAMN05216218_10281</name>
</gene>
<accession>A0A1G7GKE7</accession>
<evidence type="ECO:0000256" key="1">
    <source>
        <dbReference type="ARBA" id="ARBA00022553"/>
    </source>
</evidence>
<name>A0A1G7GKE7_9EURY</name>
<evidence type="ECO:0000259" key="4">
    <source>
        <dbReference type="PROSITE" id="PS50110"/>
    </source>
</evidence>
<feature type="domain" description="Response regulatory" evidence="4">
    <location>
        <begin position="14"/>
        <end position="124"/>
    </location>
</feature>
<dbReference type="GO" id="GO:0000160">
    <property type="term" value="P:phosphorelay signal transduction system"/>
    <property type="evidence" value="ECO:0007669"/>
    <property type="project" value="InterPro"/>
</dbReference>
<dbReference type="Pfam" id="PF00072">
    <property type="entry name" value="Response_reg"/>
    <property type="match status" value="1"/>
</dbReference>